<proteinExistence type="predicted"/>
<dbReference type="CDD" id="cd04458">
    <property type="entry name" value="CSP_CDS"/>
    <property type="match status" value="1"/>
</dbReference>
<dbReference type="InterPro" id="IPR011129">
    <property type="entry name" value="CSD"/>
</dbReference>
<dbReference type="PANTHER" id="PTHR11544">
    <property type="entry name" value="COLD SHOCK DOMAIN CONTAINING PROTEINS"/>
    <property type="match status" value="1"/>
</dbReference>
<accession>A0A0F9ULJ9</accession>
<evidence type="ECO:0000256" key="1">
    <source>
        <dbReference type="SAM" id="MobiDB-lite"/>
    </source>
</evidence>
<feature type="compositionally biased region" description="Gly residues" evidence="1">
    <location>
        <begin position="79"/>
        <end position="128"/>
    </location>
</feature>
<dbReference type="GO" id="GO:0003676">
    <property type="term" value="F:nucleic acid binding"/>
    <property type="evidence" value="ECO:0007669"/>
    <property type="project" value="InterPro"/>
</dbReference>
<dbReference type="InterPro" id="IPR012340">
    <property type="entry name" value="NA-bd_OB-fold"/>
</dbReference>
<name>A0A0F9ULJ9_9ZZZZ</name>
<feature type="region of interest" description="Disordered" evidence="1">
    <location>
        <begin position="54"/>
        <end position="137"/>
    </location>
</feature>
<dbReference type="Gene3D" id="6.20.370.130">
    <property type="match status" value="1"/>
</dbReference>
<evidence type="ECO:0000313" key="3">
    <source>
        <dbReference type="EMBL" id="KKN62096.1"/>
    </source>
</evidence>
<dbReference type="InterPro" id="IPR002059">
    <property type="entry name" value="CSP_DNA-bd"/>
</dbReference>
<dbReference type="PRINTS" id="PR00050">
    <property type="entry name" value="COLDSHOCK"/>
</dbReference>
<evidence type="ECO:0000259" key="2">
    <source>
        <dbReference type="PROSITE" id="PS51857"/>
    </source>
</evidence>
<gene>
    <name evidence="3" type="ORF">LCGC14_0515380</name>
</gene>
<dbReference type="AlphaFoldDB" id="A0A0F9ULJ9"/>
<dbReference type="Gene3D" id="2.40.50.140">
    <property type="entry name" value="Nucleic acid-binding proteins"/>
    <property type="match status" value="1"/>
</dbReference>
<dbReference type="SUPFAM" id="SSF50249">
    <property type="entry name" value="Nucleic acid-binding proteins"/>
    <property type="match status" value="1"/>
</dbReference>
<dbReference type="InterPro" id="IPR050181">
    <property type="entry name" value="Cold_shock_domain"/>
</dbReference>
<reference evidence="3" key="1">
    <citation type="journal article" date="2015" name="Nature">
        <title>Complex archaea that bridge the gap between prokaryotes and eukaryotes.</title>
        <authorList>
            <person name="Spang A."/>
            <person name="Saw J.H."/>
            <person name="Jorgensen S.L."/>
            <person name="Zaremba-Niedzwiedzka K."/>
            <person name="Martijn J."/>
            <person name="Lind A.E."/>
            <person name="van Eijk R."/>
            <person name="Schleper C."/>
            <person name="Guy L."/>
            <person name="Ettema T.J."/>
        </authorList>
    </citation>
    <scope>NUCLEOTIDE SEQUENCE</scope>
</reference>
<protein>
    <recommendedName>
        <fullName evidence="2">CSD domain-containing protein</fullName>
    </recommendedName>
</protein>
<dbReference type="PROSITE" id="PS51857">
    <property type="entry name" value="CSD_2"/>
    <property type="match status" value="1"/>
</dbReference>
<dbReference type="PROSITE" id="PS00352">
    <property type="entry name" value="CSD_1"/>
    <property type="match status" value="1"/>
</dbReference>
<dbReference type="InterPro" id="IPR019844">
    <property type="entry name" value="CSD_CS"/>
</dbReference>
<comment type="caution">
    <text evidence="3">The sequence shown here is derived from an EMBL/GenBank/DDBJ whole genome shotgun (WGS) entry which is preliminary data.</text>
</comment>
<dbReference type="EMBL" id="LAZR01000635">
    <property type="protein sequence ID" value="KKN62096.1"/>
    <property type="molecule type" value="Genomic_DNA"/>
</dbReference>
<feature type="domain" description="CSD" evidence="2">
    <location>
        <begin position="1"/>
        <end position="67"/>
    </location>
</feature>
<organism evidence="3">
    <name type="scientific">marine sediment metagenome</name>
    <dbReference type="NCBI Taxonomy" id="412755"/>
    <lineage>
        <taxon>unclassified sequences</taxon>
        <taxon>metagenomes</taxon>
        <taxon>ecological metagenomes</taxon>
    </lineage>
</organism>
<dbReference type="SMART" id="SM00357">
    <property type="entry name" value="CSP"/>
    <property type="match status" value="1"/>
</dbReference>
<dbReference type="Pfam" id="PF00313">
    <property type="entry name" value="CSD"/>
    <property type="match status" value="1"/>
</dbReference>
<sequence>MVTGTVKWFNSGKGFGFINSEDGNDIFVHFSALAGDDDEYKTLHENDEVEFDVVQGEKGPQANNVVVTKKAPPQQSSRGGFGGGGGGGRGGGGGGGRDGGGRGGGGYGGGGRGGGRGGGPGGGKGRSGGIAKKKRRR</sequence>